<dbReference type="GO" id="GO:0005737">
    <property type="term" value="C:cytoplasm"/>
    <property type="evidence" value="ECO:0007669"/>
    <property type="project" value="TreeGrafter"/>
</dbReference>
<accession>A0A8X7XD34</accession>
<evidence type="ECO:0000313" key="5">
    <source>
        <dbReference type="EMBL" id="KAG2465966.1"/>
    </source>
</evidence>
<proteinExistence type="inferred from homology"/>
<dbReference type="GO" id="GO:0071204">
    <property type="term" value="C:histone pre-mRNA 3'end processing complex"/>
    <property type="evidence" value="ECO:0007669"/>
    <property type="project" value="TreeGrafter"/>
</dbReference>
<feature type="non-terminal residue" evidence="5">
    <location>
        <position position="368"/>
    </location>
</feature>
<dbReference type="GO" id="GO:0071207">
    <property type="term" value="F:histone pre-mRNA stem-loop binding"/>
    <property type="evidence" value="ECO:0007669"/>
    <property type="project" value="TreeGrafter"/>
</dbReference>
<dbReference type="GO" id="GO:0006398">
    <property type="term" value="P:mRNA 3'-end processing by stem-loop binding and cleavage"/>
    <property type="evidence" value="ECO:0007669"/>
    <property type="project" value="TreeGrafter"/>
</dbReference>
<keyword evidence="2" id="KW-0694">RNA-binding</keyword>
<dbReference type="GO" id="GO:0051028">
    <property type="term" value="P:mRNA transport"/>
    <property type="evidence" value="ECO:0007669"/>
    <property type="project" value="TreeGrafter"/>
</dbReference>
<feature type="compositionally biased region" description="Basic and acidic residues" evidence="3">
    <location>
        <begin position="106"/>
        <end position="116"/>
    </location>
</feature>
<dbReference type="InterPro" id="IPR038294">
    <property type="entry name" value="SLBP_RNA_bind_sf"/>
</dbReference>
<evidence type="ECO:0000256" key="2">
    <source>
        <dbReference type="ARBA" id="ARBA00022884"/>
    </source>
</evidence>
<evidence type="ECO:0000313" key="6">
    <source>
        <dbReference type="Proteomes" id="UP000886611"/>
    </source>
</evidence>
<feature type="domain" description="Histone RNA hairpin-binding protein RNA-binding" evidence="4">
    <location>
        <begin position="212"/>
        <end position="281"/>
    </location>
</feature>
<dbReference type="InterPro" id="IPR029344">
    <property type="entry name" value="SLBP_RNA_bind"/>
</dbReference>
<reference evidence="5 6" key="1">
    <citation type="journal article" date="2021" name="Cell">
        <title>Tracing the genetic footprints of vertebrate landing in non-teleost ray-finned fishes.</title>
        <authorList>
            <person name="Bi X."/>
            <person name="Wang K."/>
            <person name="Yang L."/>
            <person name="Pan H."/>
            <person name="Jiang H."/>
            <person name="Wei Q."/>
            <person name="Fang M."/>
            <person name="Yu H."/>
            <person name="Zhu C."/>
            <person name="Cai Y."/>
            <person name="He Y."/>
            <person name="Gan X."/>
            <person name="Zeng H."/>
            <person name="Yu D."/>
            <person name="Zhu Y."/>
            <person name="Jiang H."/>
            <person name="Qiu Q."/>
            <person name="Yang H."/>
            <person name="Zhang Y.E."/>
            <person name="Wang W."/>
            <person name="Zhu M."/>
            <person name="He S."/>
            <person name="Zhang G."/>
        </authorList>
    </citation>
    <scope>NUCLEOTIDE SEQUENCE [LARGE SCALE GENOMIC DNA]</scope>
    <source>
        <strain evidence="5">Bchr_013</strain>
    </source>
</reference>
<dbReference type="GO" id="GO:0003729">
    <property type="term" value="F:mRNA binding"/>
    <property type="evidence" value="ECO:0007669"/>
    <property type="project" value="InterPro"/>
</dbReference>
<protein>
    <submittedName>
        <fullName evidence="5">SLBP protein</fullName>
    </submittedName>
</protein>
<dbReference type="InterPro" id="IPR026502">
    <property type="entry name" value="SLBP1/SLBP2"/>
</dbReference>
<gene>
    <name evidence="5" type="primary">Slbp</name>
    <name evidence="5" type="ORF">GTO96_0016900</name>
</gene>
<dbReference type="FunFam" id="1.10.8.1120:FF:000001">
    <property type="entry name" value="Histone RNA hairpin-binding protein-like"/>
    <property type="match status" value="1"/>
</dbReference>
<keyword evidence="6" id="KW-1185">Reference proteome</keyword>
<evidence type="ECO:0000256" key="3">
    <source>
        <dbReference type="SAM" id="MobiDB-lite"/>
    </source>
</evidence>
<dbReference type="PANTHER" id="PTHR17408:SF7">
    <property type="entry name" value="HISTONE RNA HAIRPIN-BINDING PROTEIN"/>
    <property type="match status" value="1"/>
</dbReference>
<dbReference type="AlphaFoldDB" id="A0A8X7XD34"/>
<feature type="region of interest" description="Disordered" evidence="3">
    <location>
        <begin position="189"/>
        <end position="210"/>
    </location>
</feature>
<feature type="region of interest" description="Disordered" evidence="3">
    <location>
        <begin position="76"/>
        <end position="155"/>
    </location>
</feature>
<name>A0A8X7XD34_POLSE</name>
<dbReference type="EMBL" id="JAATIS010001721">
    <property type="protein sequence ID" value="KAG2465966.1"/>
    <property type="molecule type" value="Genomic_DNA"/>
</dbReference>
<dbReference type="Proteomes" id="UP000886611">
    <property type="component" value="Unassembled WGS sequence"/>
</dbReference>
<dbReference type="PANTHER" id="PTHR17408">
    <property type="entry name" value="HISTONE RNA HAIRPIN-BINDING PROTEIN"/>
    <property type="match status" value="1"/>
</dbReference>
<evidence type="ECO:0000259" key="4">
    <source>
        <dbReference type="Pfam" id="PF15247"/>
    </source>
</evidence>
<comment type="similarity">
    <text evidence="1">Belongs to the SLBP family.</text>
</comment>
<feature type="compositionally biased region" description="Basic and acidic residues" evidence="3">
    <location>
        <begin position="125"/>
        <end position="138"/>
    </location>
</feature>
<sequence>MPSESGHLKFHCGASRSVAKSKMIVIRQQDKKDASPLSTLHNATTVNVTKEMWKSLSFVQCWPSVIQGAHSKCGSVAARRNPKSDSLPSPDSRRRPPARWSQGRKRGADGKLRQQDDADSTLFDDQEKGSYDNPHLDQRPPSFTTPEAEGPFPRCSDWAKCVEEEELRTDVRKDMQRYRRRILVNEIHDRERKASSGSSDSRDSPVPAELETDERVLMRRQKQINYGKNTIAYNRYIEEVPRHFRQPGIHPRTPNKFKKYSRRSWDQQIRIWRVALHAWDPPEEEGSDLQAIEPIDLDDMEVESGASGSTESETSSHYMKACKAPASTPENSCSGTPNKMRRTENEMESAFDLGACLADTEDGSLWIS</sequence>
<dbReference type="Pfam" id="PF15247">
    <property type="entry name" value="SLBP_RNA_bind"/>
    <property type="match status" value="1"/>
</dbReference>
<feature type="non-terminal residue" evidence="5">
    <location>
        <position position="1"/>
    </location>
</feature>
<organism evidence="5 6">
    <name type="scientific">Polypterus senegalus</name>
    <name type="common">Senegal bichir</name>
    <dbReference type="NCBI Taxonomy" id="55291"/>
    <lineage>
        <taxon>Eukaryota</taxon>
        <taxon>Metazoa</taxon>
        <taxon>Chordata</taxon>
        <taxon>Craniata</taxon>
        <taxon>Vertebrata</taxon>
        <taxon>Euteleostomi</taxon>
        <taxon>Actinopterygii</taxon>
        <taxon>Polypteriformes</taxon>
        <taxon>Polypteridae</taxon>
        <taxon>Polypterus</taxon>
    </lineage>
</organism>
<evidence type="ECO:0000256" key="1">
    <source>
        <dbReference type="ARBA" id="ARBA00006151"/>
    </source>
</evidence>
<dbReference type="Gene3D" id="1.10.8.1120">
    <property type="entry name" value="Histone RNA hairpin-binding protein RNA-binding domain"/>
    <property type="match status" value="1"/>
</dbReference>
<comment type="caution">
    <text evidence="5">The sequence shown here is derived from an EMBL/GenBank/DDBJ whole genome shotgun (WGS) entry which is preliminary data.</text>
</comment>